<evidence type="ECO:0000313" key="1">
    <source>
        <dbReference type="Proteomes" id="UP000887566"/>
    </source>
</evidence>
<accession>A0A914XF92</accession>
<keyword evidence="1" id="KW-1185">Reference proteome</keyword>
<organism evidence="1 2">
    <name type="scientific">Plectus sambesii</name>
    <dbReference type="NCBI Taxonomy" id="2011161"/>
    <lineage>
        <taxon>Eukaryota</taxon>
        <taxon>Metazoa</taxon>
        <taxon>Ecdysozoa</taxon>
        <taxon>Nematoda</taxon>
        <taxon>Chromadorea</taxon>
        <taxon>Plectida</taxon>
        <taxon>Plectina</taxon>
        <taxon>Plectoidea</taxon>
        <taxon>Plectidae</taxon>
        <taxon>Plectus</taxon>
    </lineage>
</organism>
<dbReference type="AlphaFoldDB" id="A0A914XF92"/>
<evidence type="ECO:0000313" key="2">
    <source>
        <dbReference type="WBParaSite" id="PSAMB.scaffold7792size7101.g30587.t1"/>
    </source>
</evidence>
<proteinExistence type="predicted"/>
<protein>
    <submittedName>
        <fullName evidence="2">Uncharacterized protein</fullName>
    </submittedName>
</protein>
<name>A0A914XF92_9BILA</name>
<dbReference type="WBParaSite" id="PSAMB.scaffold7792size7101.g30587.t1">
    <property type="protein sequence ID" value="PSAMB.scaffold7792size7101.g30587.t1"/>
    <property type="gene ID" value="PSAMB.scaffold7792size7101.g30587"/>
</dbReference>
<sequence length="153" mass="17462">MVYMYLAVTTRFVAWHQEMHYADGTLDGPAVIALFLAQEYSWTKGKMEGAREALVWYFDLLGCQADLVRAPVELAMVQGAQRWAPPVVHHEMVMREEIKLIYSRFTGPNLSLSDHQIGTVLFLLFGTFLQVSKVVALRKDDISFDWPCLAHDL</sequence>
<reference evidence="2" key="1">
    <citation type="submission" date="2022-11" db="UniProtKB">
        <authorList>
            <consortium name="WormBaseParasite"/>
        </authorList>
    </citation>
    <scope>IDENTIFICATION</scope>
</reference>
<dbReference type="Proteomes" id="UP000887566">
    <property type="component" value="Unplaced"/>
</dbReference>